<dbReference type="SUPFAM" id="SSF81296">
    <property type="entry name" value="E set domains"/>
    <property type="match status" value="1"/>
</dbReference>
<evidence type="ECO:0000256" key="3">
    <source>
        <dbReference type="ARBA" id="ARBA00023295"/>
    </source>
</evidence>
<dbReference type="RefSeq" id="WP_015616967.1">
    <property type="nucleotide sequence ID" value="NC_021182.1"/>
</dbReference>
<dbReference type="InterPro" id="IPR045857">
    <property type="entry name" value="O16G_dom_2"/>
</dbReference>
<dbReference type="Gene3D" id="2.60.40.10">
    <property type="entry name" value="Immunoglobulins"/>
    <property type="match status" value="1"/>
</dbReference>
<dbReference type="SMART" id="SM00642">
    <property type="entry name" value="Aamy"/>
    <property type="match status" value="1"/>
</dbReference>
<dbReference type="InterPro" id="IPR017853">
    <property type="entry name" value="GH"/>
</dbReference>
<dbReference type="SUPFAM" id="SSF51445">
    <property type="entry name" value="(Trans)glycosidases"/>
    <property type="match status" value="1"/>
</dbReference>
<comment type="similarity">
    <text evidence="1">Belongs to the glycosyl hydrolase 13 family.</text>
</comment>
<dbReference type="InterPro" id="IPR013783">
    <property type="entry name" value="Ig-like_fold"/>
</dbReference>
<accession>R4K673</accession>
<keyword evidence="3 5" id="KW-0326">Glycosidase</keyword>
<dbReference type="OrthoDB" id="9805159at2"/>
<dbReference type="InterPro" id="IPR013780">
    <property type="entry name" value="Glyco_hydro_b"/>
</dbReference>
<dbReference type="PATRIC" id="fig|86416.3.peg.3939"/>
<organism evidence="5 6">
    <name type="scientific">Clostridium pasteurianum BC1</name>
    <dbReference type="NCBI Taxonomy" id="86416"/>
    <lineage>
        <taxon>Bacteria</taxon>
        <taxon>Bacillati</taxon>
        <taxon>Bacillota</taxon>
        <taxon>Clostridia</taxon>
        <taxon>Eubacteriales</taxon>
        <taxon>Clostridiaceae</taxon>
        <taxon>Clostridium</taxon>
    </lineage>
</organism>
<dbReference type="Gene3D" id="3.90.400.10">
    <property type="entry name" value="Oligo-1,6-glucosidase, Domain 2"/>
    <property type="match status" value="1"/>
</dbReference>
<evidence type="ECO:0000313" key="6">
    <source>
        <dbReference type="Proteomes" id="UP000013523"/>
    </source>
</evidence>
<dbReference type="AlphaFoldDB" id="R4K673"/>
<sequence>MLREAIYHRIDLDYCYALSKNKFLVKLRTKQDDVEKVNLIYMDKYKFNEVKKRYYKPMKKIARDGMFDYYETIIDVEMLSFFYLFELIDNDEKTYYSNYKFFNEKPDGDNSTFVKPAKAEKDIFIVPEWARKAIVYQIFPERFNNGDKSNDPRNIQDWYSKVDRESMLGGDLEGIINKLDYLQELGINTIYLTPIFQAGSNHKYNTFDYFKVDPQFGTIETLKKLVSKAHEKGIRIILDAVFNHCGVEFYAFKDILKNGERSQYKDWFDIKRFPVEVREDPDYATFGYVGVMPKLMTKNPKVKDYLISIATYWIKEADIDGWRLDVADEIDHSFWREFRNAVKAVKKDALIIGEIWYDSSSWLQGDQFDSVMNYELQKAVSDFIIEDKFSPKEFEYSMGFLRVLYKLPAYNVLWNLIDSHDTPRFINKAKGDKSKFKLAVFMQFTLPGAPMIYYGDEVGMTGGQDPDCRRGMIWDEEKQDNELLQYYKKLIKIRKDNLSLTLGEFYTIYTNENIYGFRRAYEEEILDIYINKGNRAETLSLNVEGEGVLDILSGDKYETVDGKINLIISEKSGIILKNM</sequence>
<gene>
    <name evidence="5" type="ORF">Clopa_3943</name>
</gene>
<evidence type="ECO:0000313" key="5">
    <source>
        <dbReference type="EMBL" id="AGK98692.1"/>
    </source>
</evidence>
<dbReference type="KEGG" id="cpas:Clopa_3943"/>
<feature type="domain" description="Glycosyl hydrolase family 13 catalytic" evidence="4">
    <location>
        <begin position="137"/>
        <end position="494"/>
    </location>
</feature>
<dbReference type="eggNOG" id="COG0366">
    <property type="taxonomic scope" value="Bacteria"/>
</dbReference>
<dbReference type="SUPFAM" id="SSF51011">
    <property type="entry name" value="Glycosyl hydrolase domain"/>
    <property type="match status" value="1"/>
</dbReference>
<dbReference type="Gene3D" id="3.20.20.80">
    <property type="entry name" value="Glycosidases"/>
    <property type="match status" value="1"/>
</dbReference>
<proteinExistence type="inferred from homology"/>
<dbReference type="InterPro" id="IPR004185">
    <property type="entry name" value="Glyco_hydro_13_lg-like_dom"/>
</dbReference>
<dbReference type="PANTHER" id="PTHR10357:SF210">
    <property type="entry name" value="MALTODEXTRIN GLUCOSIDASE"/>
    <property type="match status" value="1"/>
</dbReference>
<evidence type="ECO:0000256" key="2">
    <source>
        <dbReference type="ARBA" id="ARBA00022801"/>
    </source>
</evidence>
<dbReference type="STRING" id="86416.Clopa_3943"/>
<dbReference type="GO" id="GO:0005975">
    <property type="term" value="P:carbohydrate metabolic process"/>
    <property type="evidence" value="ECO:0007669"/>
    <property type="project" value="InterPro"/>
</dbReference>
<dbReference type="InterPro" id="IPR014756">
    <property type="entry name" value="Ig_E-set"/>
</dbReference>
<dbReference type="CDD" id="cd02857">
    <property type="entry name" value="E_set_CDase_PDE_N"/>
    <property type="match status" value="1"/>
</dbReference>
<evidence type="ECO:0000256" key="1">
    <source>
        <dbReference type="ARBA" id="ARBA00008061"/>
    </source>
</evidence>
<keyword evidence="2" id="KW-0378">Hydrolase</keyword>
<name>R4K673_CLOPA</name>
<dbReference type="InterPro" id="IPR006047">
    <property type="entry name" value="GH13_cat_dom"/>
</dbReference>
<dbReference type="Pfam" id="PF02903">
    <property type="entry name" value="Alpha-amylase_N"/>
    <property type="match status" value="1"/>
</dbReference>
<dbReference type="Pfam" id="PF00128">
    <property type="entry name" value="Alpha-amylase"/>
    <property type="match status" value="1"/>
</dbReference>
<dbReference type="CDD" id="cd11338">
    <property type="entry name" value="AmyAc_CMD"/>
    <property type="match status" value="1"/>
</dbReference>
<evidence type="ECO:0000259" key="4">
    <source>
        <dbReference type="SMART" id="SM00642"/>
    </source>
</evidence>
<keyword evidence="6" id="KW-1185">Reference proteome</keyword>
<reference evidence="5 6" key="1">
    <citation type="submission" date="2012-01" db="EMBL/GenBank/DDBJ databases">
        <title>Complete sequence of chromosome of Clostridium pasteurianum BC1.</title>
        <authorList>
            <consortium name="US DOE Joint Genome Institute"/>
            <person name="Lucas S."/>
            <person name="Han J."/>
            <person name="Lapidus A."/>
            <person name="Cheng J.-F."/>
            <person name="Goodwin L."/>
            <person name="Pitluck S."/>
            <person name="Peters L."/>
            <person name="Mikhailova N."/>
            <person name="Teshima H."/>
            <person name="Detter J.C."/>
            <person name="Han C."/>
            <person name="Tapia R."/>
            <person name="Land M."/>
            <person name="Hauser L."/>
            <person name="Kyrpides N."/>
            <person name="Ivanova N."/>
            <person name="Pagani I."/>
            <person name="Dunn J."/>
            <person name="Taghavi S."/>
            <person name="Francis A."/>
            <person name="van der Lelie D."/>
            <person name="Woyke T."/>
        </authorList>
    </citation>
    <scope>NUCLEOTIDE SEQUENCE [LARGE SCALE GENOMIC DNA]</scope>
    <source>
        <strain evidence="5 6">BC1</strain>
    </source>
</reference>
<dbReference type="HOGENOM" id="CLU_006462_6_2_9"/>
<dbReference type="Proteomes" id="UP000013523">
    <property type="component" value="Chromosome"/>
</dbReference>
<dbReference type="EMBL" id="CP003261">
    <property type="protein sequence ID" value="AGK98692.1"/>
    <property type="molecule type" value="Genomic_DNA"/>
</dbReference>
<dbReference type="Gene3D" id="2.60.40.1180">
    <property type="entry name" value="Golgi alpha-mannosidase II"/>
    <property type="match status" value="1"/>
</dbReference>
<dbReference type="GO" id="GO:0004553">
    <property type="term" value="F:hydrolase activity, hydrolyzing O-glycosyl compounds"/>
    <property type="evidence" value="ECO:0007669"/>
    <property type="project" value="InterPro"/>
</dbReference>
<protein>
    <submittedName>
        <fullName evidence="5">Glycosidase</fullName>
    </submittedName>
</protein>
<dbReference type="PANTHER" id="PTHR10357">
    <property type="entry name" value="ALPHA-AMYLASE FAMILY MEMBER"/>
    <property type="match status" value="1"/>
</dbReference>